<dbReference type="EMBL" id="BAABBN010000012">
    <property type="protein sequence ID" value="GAA3938232.1"/>
    <property type="molecule type" value="Genomic_DNA"/>
</dbReference>
<dbReference type="SUPFAM" id="SSF141072">
    <property type="entry name" value="CalX-like"/>
    <property type="match status" value="1"/>
</dbReference>
<keyword evidence="3" id="KW-1185">Reference proteome</keyword>
<dbReference type="InterPro" id="IPR053784">
    <property type="entry name" value="Choice_anch_U_dom"/>
</dbReference>
<dbReference type="Proteomes" id="UP001501565">
    <property type="component" value="Unassembled WGS sequence"/>
</dbReference>
<dbReference type="Gene3D" id="2.60.40.2030">
    <property type="match status" value="1"/>
</dbReference>
<evidence type="ECO:0000256" key="1">
    <source>
        <dbReference type="SAM" id="MobiDB-lite"/>
    </source>
</evidence>
<evidence type="ECO:0000313" key="2">
    <source>
        <dbReference type="EMBL" id="GAA3938232.1"/>
    </source>
</evidence>
<organism evidence="2 3">
    <name type="scientific">Litoribacillus peritrichatus</name>
    <dbReference type="NCBI Taxonomy" id="718191"/>
    <lineage>
        <taxon>Bacteria</taxon>
        <taxon>Pseudomonadati</taxon>
        <taxon>Pseudomonadota</taxon>
        <taxon>Gammaproteobacteria</taxon>
        <taxon>Oceanospirillales</taxon>
        <taxon>Oceanospirillaceae</taxon>
        <taxon>Litoribacillus</taxon>
    </lineage>
</organism>
<protein>
    <submittedName>
        <fullName evidence="2">Uncharacterized protein</fullName>
    </submittedName>
</protein>
<dbReference type="InterPro" id="IPR038081">
    <property type="entry name" value="CalX-like_sf"/>
</dbReference>
<comment type="caution">
    <text evidence="2">The sequence shown here is derived from an EMBL/GenBank/DDBJ whole genome shotgun (WGS) entry which is preliminary data.</text>
</comment>
<sequence>MLSVISEYFDVNERRHKSKCPMLSLKLGIVFFLFCFSLTGVASQPSIQSVTGPAAGYYDNNDNLEFVVSFSGAIQVDSDASLQLDVSGEEEAGDHGFLVLALDSGNAYAQFQRISGTDVIFSYTPTHQDFDLDGVALAGFQDFKVTNGAGQAANLNLEDVNPLPAIKIVHGNTANLPPEGNYQPGDKLVYTLRWGRVTSIAMAGGAPQLAIEIGNNEYLLEAESSNQGEIRFTHILTESDDVSNGITVGNLNLNNTIFIGTLDGRNDYSSGSHELTVSNTSFVNNGLIKVTALGNDASEVLVGRSAVPKVTHVDVPASGDYLIGNTLSFTVHFDQKVLSTNTDNTELNISLDNGREVKASYVSDSGEQTHWQFDYVITPLDKAANGIALMNMTSSGQYYDEGANFAFSNWQDLNLQNIADSSGISLNMANTASIVRVTVPYAKTYVAGDSLNITLHYSQDVVVDGTPLLYLTIGGTQVVAEYVSGSGTSALIFNYVLAPGLENFKGISVDELVLNGATVLSSTGVAADEQLTNLDDQPPVFAQPQDLEINATGLLTSVSDLVVPTAHDALDGDVEVHLDSSIESHLMPGHHELIWYAVDAAGNRSEARQSLSIHPLISISPDQTQAEGAESRVQVILNGEPPEYPLTVSFGVSGNATGPGVEDEDHTLSSGSITFVESDFEENDFEQSDSEPNGSEQRMFSKDITFVIHEDTRSEGNETIEVNLIGSGNFGNKTSHITTITESNVAPSITLKVSQNDSNVLIIEQGSGLVDFTAMVSDSNLNDQHTLEWEFSNGVTPIVVNELQRQIEPSGIVPGTYSVTVAVNDNGSPSLSNVTSLTYRIVDELRTLTSQDSDGDGISDLVEGFADDDQDGQPNYLDPVAMDNVISETSEDGLAFLIESDPGLKMMLGERALANGGYGAQLNLEQLPERLKISADSVTNVSGYFDFVVNGLTESGQSVNVVLPQRAAIPADAVYRKFGDGVWFDFVEDAGNEVMSAPGSEGSCPSPQSSAYRTGLNEGDWCVQLTIEDGGPNDADGVANGRIHDPGGVGTTASDSNNVSNSDNTDTSKKSSGGAIGFMLLLLLSLMNIRWVASVCSVPPLGRRD</sequence>
<dbReference type="NCBIfam" id="NF041766">
    <property type="entry name" value="choice_anch_U"/>
    <property type="match status" value="1"/>
</dbReference>
<accession>A0ABP7N6W9</accession>
<dbReference type="RefSeq" id="WP_344800218.1">
    <property type="nucleotide sequence ID" value="NZ_BAABBN010000012.1"/>
</dbReference>
<gene>
    <name evidence="2" type="ORF">GCM10022277_38120</name>
</gene>
<reference evidence="3" key="1">
    <citation type="journal article" date="2019" name="Int. J. Syst. Evol. Microbiol.">
        <title>The Global Catalogue of Microorganisms (GCM) 10K type strain sequencing project: providing services to taxonomists for standard genome sequencing and annotation.</title>
        <authorList>
            <consortium name="The Broad Institute Genomics Platform"/>
            <consortium name="The Broad Institute Genome Sequencing Center for Infectious Disease"/>
            <person name="Wu L."/>
            <person name="Ma J."/>
        </authorList>
    </citation>
    <scope>NUCLEOTIDE SEQUENCE [LARGE SCALE GENOMIC DNA]</scope>
    <source>
        <strain evidence="3">JCM 17551</strain>
    </source>
</reference>
<proteinExistence type="predicted"/>
<evidence type="ECO:0000313" key="3">
    <source>
        <dbReference type="Proteomes" id="UP001501565"/>
    </source>
</evidence>
<feature type="compositionally biased region" description="Low complexity" evidence="1">
    <location>
        <begin position="1051"/>
        <end position="1065"/>
    </location>
</feature>
<feature type="region of interest" description="Disordered" evidence="1">
    <location>
        <begin position="1033"/>
        <end position="1069"/>
    </location>
</feature>
<name>A0ABP7N6W9_9GAMM</name>